<dbReference type="Proteomes" id="UP000028782">
    <property type="component" value="Chromosome"/>
</dbReference>
<evidence type="ECO:0008006" key="3">
    <source>
        <dbReference type="Google" id="ProtNLM"/>
    </source>
</evidence>
<evidence type="ECO:0000313" key="1">
    <source>
        <dbReference type="EMBL" id="AIJ48806.1"/>
    </source>
</evidence>
<name>A0A076PVR4_COMTE</name>
<sequence>MKSENKSGKTYSLAFRKALVDEALNRTPGGGFPELEKRHRLKPGTLFGWVEELGPTPPPAPFSALHFWIGNTPLGEAEFGRYFDYADSYWELEVEGIESSREDVTGCGFCRDLGRKFLFDEDLLLMIWLPEPVPVAALVRHSTLDSDASLALIVQACEARGIETANAMFVYADPTEPITEPDKLYNGLRYIGLFDD</sequence>
<dbReference type="HOGENOM" id="CLU_1388193_0_0_4"/>
<reference evidence="1 2" key="1">
    <citation type="journal article" date="2014" name="Genome Announc.">
        <title>Complete Genome Sequence of Polychlorinated Biphenyl Degrader Comamonas testosteroni TK102 (NBRC 109938).</title>
        <authorList>
            <person name="Fukuda K."/>
            <person name="Hosoyama A."/>
            <person name="Tsuchikane K."/>
            <person name="Ohji S."/>
            <person name="Yamazoe A."/>
            <person name="Fujita N."/>
            <person name="Shintani M."/>
            <person name="Kimbara K."/>
        </authorList>
    </citation>
    <scope>NUCLEOTIDE SEQUENCE [LARGE SCALE GENOMIC DNA]</scope>
    <source>
        <strain evidence="1">TK102</strain>
    </source>
</reference>
<gene>
    <name evidence="1" type="ORF">O987_23625</name>
</gene>
<dbReference type="RefSeq" id="WP_043374944.1">
    <property type="nucleotide sequence ID" value="NZ_CP006704.1"/>
</dbReference>
<proteinExistence type="predicted"/>
<accession>A0A076PVR4</accession>
<evidence type="ECO:0000313" key="2">
    <source>
        <dbReference type="Proteomes" id="UP000028782"/>
    </source>
</evidence>
<dbReference type="EMBL" id="CP006704">
    <property type="protein sequence ID" value="AIJ48806.1"/>
    <property type="molecule type" value="Genomic_DNA"/>
</dbReference>
<organism evidence="1 2">
    <name type="scientific">Comamonas testosteroni TK102</name>
    <dbReference type="NCBI Taxonomy" id="1392005"/>
    <lineage>
        <taxon>Bacteria</taxon>
        <taxon>Pseudomonadati</taxon>
        <taxon>Pseudomonadota</taxon>
        <taxon>Betaproteobacteria</taxon>
        <taxon>Burkholderiales</taxon>
        <taxon>Comamonadaceae</taxon>
        <taxon>Comamonas</taxon>
    </lineage>
</organism>
<dbReference type="KEGG" id="ctes:O987_23625"/>
<protein>
    <recommendedName>
        <fullName evidence="3">Immunity protein 22</fullName>
    </recommendedName>
</protein>
<dbReference type="AlphaFoldDB" id="A0A076PVR4"/>